<evidence type="ECO:0000256" key="1">
    <source>
        <dbReference type="SAM" id="Phobius"/>
    </source>
</evidence>
<evidence type="ECO:0000313" key="2">
    <source>
        <dbReference type="EMBL" id="ORZ30939.1"/>
    </source>
</evidence>
<feature type="transmembrane region" description="Helical" evidence="1">
    <location>
        <begin position="103"/>
        <end position="122"/>
    </location>
</feature>
<keyword evidence="1" id="KW-0812">Transmembrane</keyword>
<evidence type="ECO:0000313" key="3">
    <source>
        <dbReference type="Proteomes" id="UP000193411"/>
    </source>
</evidence>
<organism evidence="2 3">
    <name type="scientific">Catenaria anguillulae PL171</name>
    <dbReference type="NCBI Taxonomy" id="765915"/>
    <lineage>
        <taxon>Eukaryota</taxon>
        <taxon>Fungi</taxon>
        <taxon>Fungi incertae sedis</taxon>
        <taxon>Blastocladiomycota</taxon>
        <taxon>Blastocladiomycetes</taxon>
        <taxon>Blastocladiales</taxon>
        <taxon>Catenariaceae</taxon>
        <taxon>Catenaria</taxon>
    </lineage>
</organism>
<reference evidence="2 3" key="1">
    <citation type="submission" date="2016-07" db="EMBL/GenBank/DDBJ databases">
        <title>Pervasive Adenine N6-methylation of Active Genes in Fungi.</title>
        <authorList>
            <consortium name="DOE Joint Genome Institute"/>
            <person name="Mondo S.J."/>
            <person name="Dannebaum R.O."/>
            <person name="Kuo R.C."/>
            <person name="Labutti K."/>
            <person name="Haridas S."/>
            <person name="Kuo A."/>
            <person name="Salamov A."/>
            <person name="Ahrendt S.R."/>
            <person name="Lipzen A."/>
            <person name="Sullivan W."/>
            <person name="Andreopoulos W.B."/>
            <person name="Clum A."/>
            <person name="Lindquist E."/>
            <person name="Daum C."/>
            <person name="Ramamoorthy G.K."/>
            <person name="Gryganskyi A."/>
            <person name="Culley D."/>
            <person name="Magnuson J.K."/>
            <person name="James T.Y."/>
            <person name="O'Malley M.A."/>
            <person name="Stajich J.E."/>
            <person name="Spatafora J.W."/>
            <person name="Visel A."/>
            <person name="Grigoriev I.V."/>
        </authorList>
    </citation>
    <scope>NUCLEOTIDE SEQUENCE [LARGE SCALE GENOMIC DNA]</scope>
    <source>
        <strain evidence="2 3">PL171</strain>
    </source>
</reference>
<proteinExistence type="predicted"/>
<name>A0A1Y2H8R0_9FUNG</name>
<dbReference type="AlphaFoldDB" id="A0A1Y2H8R0"/>
<keyword evidence="1" id="KW-1133">Transmembrane helix</keyword>
<dbReference type="EMBL" id="MCFL01000071">
    <property type="protein sequence ID" value="ORZ30939.1"/>
    <property type="molecule type" value="Genomic_DNA"/>
</dbReference>
<accession>A0A1Y2H8R0</accession>
<dbReference type="Proteomes" id="UP000193411">
    <property type="component" value="Unassembled WGS sequence"/>
</dbReference>
<comment type="caution">
    <text evidence="2">The sequence shown here is derived from an EMBL/GenBank/DDBJ whole genome shotgun (WGS) entry which is preliminary data.</text>
</comment>
<gene>
    <name evidence="2" type="ORF">BCR44DRAFT_1286910</name>
</gene>
<protein>
    <submittedName>
        <fullName evidence="2">Uncharacterized protein</fullName>
    </submittedName>
</protein>
<keyword evidence="1" id="KW-0472">Membrane</keyword>
<sequence>MVGDSLWCEIGFIDDARAAVQNGAKIHSALLWSHNHNHKHNHNHNQRQPNPPLPMTMISLRNLSTEMDSISAFLPRPTSTFKCSMATRPFAERGHATTLHQQASIILTMIATAFAFLCLIVRPTQALRRIRRRIPRAWSLFLLKEPPRH</sequence>
<keyword evidence="3" id="KW-1185">Reference proteome</keyword>